<keyword evidence="3 6" id="KW-0964">Secreted</keyword>
<proteinExistence type="inferred from homology"/>
<organism evidence="9 11">
    <name type="scientific">Peronospora farinosa</name>
    <dbReference type="NCBI Taxonomy" id="134698"/>
    <lineage>
        <taxon>Eukaryota</taxon>
        <taxon>Sar</taxon>
        <taxon>Stramenopiles</taxon>
        <taxon>Oomycota</taxon>
        <taxon>Peronosporomycetes</taxon>
        <taxon>Peronosporales</taxon>
        <taxon>Peronosporaceae</taxon>
        <taxon>Peronospora</taxon>
    </lineage>
</organism>
<dbReference type="Pfam" id="PF00964">
    <property type="entry name" value="Elicitin"/>
    <property type="match status" value="1"/>
</dbReference>
<comment type="subcellular location">
    <subcellularLocation>
        <location evidence="1 6">Secreted</location>
    </subcellularLocation>
</comment>
<protein>
    <recommendedName>
        <fullName evidence="6">Elicitin</fullName>
    </recommendedName>
</protein>
<dbReference type="Proteomes" id="UP001157938">
    <property type="component" value="Unassembled WGS sequence"/>
</dbReference>
<comment type="caution">
    <text evidence="9">The sequence shown here is derived from an EMBL/GenBank/DDBJ whole genome shotgun (WGS) entry which is preliminary data.</text>
</comment>
<evidence type="ECO:0000256" key="7">
    <source>
        <dbReference type="SAM" id="MobiDB-lite"/>
    </source>
</evidence>
<reference evidence="9" key="2">
    <citation type="submission" date="2022-12" db="EMBL/GenBank/DDBJ databases">
        <authorList>
            <person name="Webb A."/>
        </authorList>
    </citation>
    <scope>NUCLEOTIDE SEQUENCE</scope>
    <source>
        <strain evidence="9">Pf2</strain>
    </source>
</reference>
<dbReference type="SUPFAM" id="SSF48647">
    <property type="entry name" value="Fungal elicitin"/>
    <property type="match status" value="1"/>
</dbReference>
<dbReference type="AlphaFoldDB" id="A0AAV0TN10"/>
<evidence type="ECO:0000256" key="5">
    <source>
        <dbReference type="ARBA" id="ARBA00023157"/>
    </source>
</evidence>
<dbReference type="GO" id="GO:0052040">
    <property type="term" value="P:symbiont-mediated perturbation of host programmed cell death"/>
    <property type="evidence" value="ECO:0007669"/>
    <property type="project" value="UniProtKB-UniRule"/>
</dbReference>
<reference evidence="8 10" key="1">
    <citation type="submission" date="2021-11" db="EMBL/GenBank/DDBJ databases">
        <authorList>
            <person name="Islam A."/>
            <person name="Islam S."/>
            <person name="Flora M.S."/>
            <person name="Rahman M."/>
            <person name="Ziaur R.M."/>
            <person name="Epstein J.H."/>
            <person name="Hassan M."/>
            <person name="Klassen M."/>
            <person name="Woodard K."/>
            <person name="Webb A."/>
            <person name="Webby R.J."/>
            <person name="El Zowalaty M.E."/>
        </authorList>
    </citation>
    <scope>NUCLEOTIDE SEQUENCE [LARGE SCALE GENOMIC DNA]</scope>
    <source>
        <strain evidence="8">Pf1</strain>
    </source>
</reference>
<name>A0AAV0TN10_9STRA</name>
<evidence type="ECO:0000256" key="3">
    <source>
        <dbReference type="ARBA" id="ARBA00022525"/>
    </source>
</evidence>
<accession>A0AAV0TN10</accession>
<sequence length="161" mass="17313">MSTIVTTAQECPPDISQPLIAAIDNSAYFDTCAKGTTFNVKSVFDVLQFTSKDFMTFCSSSTCLEPIHKNMKPLDCNITYMGTSRNLSMEISELHEKCHQVRDAAEGSAHDQMDKSKSMDMGGNNNANTPGDATTVSSDASSIVLMTGSMISATILAVFMA</sequence>
<evidence type="ECO:0000313" key="8">
    <source>
        <dbReference type="EMBL" id="CAH0484655.1"/>
    </source>
</evidence>
<dbReference type="SMART" id="SM01187">
    <property type="entry name" value="Elicitin"/>
    <property type="match status" value="1"/>
</dbReference>
<evidence type="ECO:0000256" key="4">
    <source>
        <dbReference type="ARBA" id="ARBA00022978"/>
    </source>
</evidence>
<comment type="similarity">
    <text evidence="2 6">Belongs to the elicitin family.</text>
</comment>
<evidence type="ECO:0000256" key="2">
    <source>
        <dbReference type="ARBA" id="ARBA00009544"/>
    </source>
</evidence>
<evidence type="ECO:0000313" key="11">
    <source>
        <dbReference type="Proteomes" id="UP001159659"/>
    </source>
</evidence>
<feature type="region of interest" description="Disordered" evidence="7">
    <location>
        <begin position="101"/>
        <end position="134"/>
    </location>
</feature>
<dbReference type="GO" id="GO:0005576">
    <property type="term" value="C:extracellular region"/>
    <property type="evidence" value="ECO:0007669"/>
    <property type="project" value="UniProtKB-SubCell"/>
</dbReference>
<evidence type="ECO:0000256" key="1">
    <source>
        <dbReference type="ARBA" id="ARBA00004613"/>
    </source>
</evidence>
<keyword evidence="5 6" id="KW-1015">Disulfide bond</keyword>
<evidence type="ECO:0000313" key="10">
    <source>
        <dbReference type="Proteomes" id="UP001157938"/>
    </source>
</evidence>
<keyword evidence="4 6" id="KW-0928">Hypersensitive response elicitation</keyword>
<comment type="function">
    <text evidence="6">Induces local and distal defense responses (incompatible hypersensitive reaction) in plants from the solanaceae and cruciferae families. Elicits leaf necrosis and causes the accumulation of pathogenesis-related proteins. Might interact with the lipidic molecules of the plasma membrane.</text>
</comment>
<evidence type="ECO:0000256" key="6">
    <source>
        <dbReference type="RuleBase" id="RU368111"/>
    </source>
</evidence>
<dbReference type="EMBL" id="CANTFK010000752">
    <property type="protein sequence ID" value="CAI5724664.1"/>
    <property type="molecule type" value="Genomic_DNA"/>
</dbReference>
<feature type="compositionally biased region" description="Polar residues" evidence="7">
    <location>
        <begin position="123"/>
        <end position="134"/>
    </location>
</feature>
<dbReference type="InterPro" id="IPR002200">
    <property type="entry name" value="Elicitin"/>
</dbReference>
<dbReference type="InterPro" id="IPR036470">
    <property type="entry name" value="Elicitin_sf"/>
</dbReference>
<evidence type="ECO:0000313" key="9">
    <source>
        <dbReference type="EMBL" id="CAI5724664.1"/>
    </source>
</evidence>
<keyword evidence="10" id="KW-1185">Reference proteome</keyword>
<dbReference type="Proteomes" id="UP001159659">
    <property type="component" value="Unassembled WGS sequence"/>
</dbReference>
<dbReference type="EMBL" id="CAKLBC010000076">
    <property type="protein sequence ID" value="CAH0484655.1"/>
    <property type="molecule type" value="Genomic_DNA"/>
</dbReference>
<feature type="compositionally biased region" description="Basic and acidic residues" evidence="7">
    <location>
        <begin position="101"/>
        <end position="118"/>
    </location>
</feature>
<gene>
    <name evidence="8" type="ORF">PFR001_LOCUS398</name>
    <name evidence="9" type="ORF">PFR002_LOCUS4943</name>
</gene>